<keyword evidence="1" id="KW-0472">Membrane</keyword>
<accession>A0A6A6STF6</accession>
<sequence length="87" mass="9799">MPTPLDRAVNQRAPFFAFVAMVAGVAAWNIWGNDIFPSQDPTGEPETWTHEECTRWLNHRNLHPSPLATTAELVERIKANSSVSRNK</sequence>
<keyword evidence="3" id="KW-1185">Reference proteome</keyword>
<protein>
    <recommendedName>
        <fullName evidence="4">STE24 endopeptidase</fullName>
    </recommendedName>
</protein>
<evidence type="ECO:0000313" key="3">
    <source>
        <dbReference type="Proteomes" id="UP000799324"/>
    </source>
</evidence>
<dbReference type="Proteomes" id="UP000799324">
    <property type="component" value="Unassembled WGS sequence"/>
</dbReference>
<organism evidence="2 3">
    <name type="scientific">Lophiostoma macrostomum CBS 122681</name>
    <dbReference type="NCBI Taxonomy" id="1314788"/>
    <lineage>
        <taxon>Eukaryota</taxon>
        <taxon>Fungi</taxon>
        <taxon>Dikarya</taxon>
        <taxon>Ascomycota</taxon>
        <taxon>Pezizomycotina</taxon>
        <taxon>Dothideomycetes</taxon>
        <taxon>Pleosporomycetidae</taxon>
        <taxon>Pleosporales</taxon>
        <taxon>Lophiostomataceae</taxon>
        <taxon>Lophiostoma</taxon>
    </lineage>
</organism>
<name>A0A6A6STF6_9PLEO</name>
<dbReference type="OrthoDB" id="5341873at2759"/>
<feature type="transmembrane region" description="Helical" evidence="1">
    <location>
        <begin position="12"/>
        <end position="31"/>
    </location>
</feature>
<keyword evidence="1" id="KW-1133">Transmembrane helix</keyword>
<gene>
    <name evidence="2" type="ORF">K491DRAFT_770844</name>
</gene>
<dbReference type="AlphaFoldDB" id="A0A6A6STF6"/>
<evidence type="ECO:0000256" key="1">
    <source>
        <dbReference type="SAM" id="Phobius"/>
    </source>
</evidence>
<evidence type="ECO:0008006" key="4">
    <source>
        <dbReference type="Google" id="ProtNLM"/>
    </source>
</evidence>
<dbReference type="EMBL" id="MU004442">
    <property type="protein sequence ID" value="KAF2650842.1"/>
    <property type="molecule type" value="Genomic_DNA"/>
</dbReference>
<keyword evidence="1" id="KW-0812">Transmembrane</keyword>
<reference evidence="2" key="1">
    <citation type="journal article" date="2020" name="Stud. Mycol.">
        <title>101 Dothideomycetes genomes: a test case for predicting lifestyles and emergence of pathogens.</title>
        <authorList>
            <person name="Haridas S."/>
            <person name="Albert R."/>
            <person name="Binder M."/>
            <person name="Bloem J."/>
            <person name="Labutti K."/>
            <person name="Salamov A."/>
            <person name="Andreopoulos B."/>
            <person name="Baker S."/>
            <person name="Barry K."/>
            <person name="Bills G."/>
            <person name="Bluhm B."/>
            <person name="Cannon C."/>
            <person name="Castanera R."/>
            <person name="Culley D."/>
            <person name="Daum C."/>
            <person name="Ezra D."/>
            <person name="Gonzalez J."/>
            <person name="Henrissat B."/>
            <person name="Kuo A."/>
            <person name="Liang C."/>
            <person name="Lipzen A."/>
            <person name="Lutzoni F."/>
            <person name="Magnuson J."/>
            <person name="Mondo S."/>
            <person name="Nolan M."/>
            <person name="Ohm R."/>
            <person name="Pangilinan J."/>
            <person name="Park H.-J."/>
            <person name="Ramirez L."/>
            <person name="Alfaro M."/>
            <person name="Sun H."/>
            <person name="Tritt A."/>
            <person name="Yoshinaga Y."/>
            <person name="Zwiers L.-H."/>
            <person name="Turgeon B."/>
            <person name="Goodwin S."/>
            <person name="Spatafora J."/>
            <person name="Crous P."/>
            <person name="Grigoriev I."/>
        </authorList>
    </citation>
    <scope>NUCLEOTIDE SEQUENCE</scope>
    <source>
        <strain evidence="2">CBS 122681</strain>
    </source>
</reference>
<evidence type="ECO:0000313" key="2">
    <source>
        <dbReference type="EMBL" id="KAF2650842.1"/>
    </source>
</evidence>
<proteinExistence type="predicted"/>